<feature type="region of interest" description="Disordered" evidence="5">
    <location>
        <begin position="1"/>
        <end position="20"/>
    </location>
</feature>
<evidence type="ECO:0000256" key="4">
    <source>
        <dbReference type="ARBA" id="ARBA00023136"/>
    </source>
</evidence>
<feature type="transmembrane region" description="Helical" evidence="6">
    <location>
        <begin position="214"/>
        <end position="237"/>
    </location>
</feature>
<dbReference type="Pfam" id="PF01490">
    <property type="entry name" value="Aa_trans"/>
    <property type="match status" value="1"/>
</dbReference>
<dbReference type="AlphaFoldDB" id="A0AAE0XZ24"/>
<evidence type="ECO:0000259" key="7">
    <source>
        <dbReference type="Pfam" id="PF01490"/>
    </source>
</evidence>
<comment type="subcellular location">
    <subcellularLocation>
        <location evidence="1">Membrane</location>
        <topology evidence="1">Multi-pass membrane protein</topology>
    </subcellularLocation>
</comment>
<keyword evidence="2 6" id="KW-0812">Transmembrane</keyword>
<dbReference type="InterPro" id="IPR013057">
    <property type="entry name" value="AA_transpt_TM"/>
</dbReference>
<feature type="transmembrane region" description="Helical" evidence="6">
    <location>
        <begin position="363"/>
        <end position="386"/>
    </location>
</feature>
<dbReference type="PANTHER" id="PTHR22950:SF652">
    <property type="entry name" value="TRANSMEMBRANE AMINO ACID TRANSPORTER FAMILY PROTEIN"/>
    <property type="match status" value="1"/>
</dbReference>
<feature type="transmembrane region" description="Helical" evidence="6">
    <location>
        <begin position="99"/>
        <end position="123"/>
    </location>
</feature>
<dbReference type="GO" id="GO:0015179">
    <property type="term" value="F:L-amino acid transmembrane transporter activity"/>
    <property type="evidence" value="ECO:0007669"/>
    <property type="project" value="TreeGrafter"/>
</dbReference>
<name>A0AAE0XZ24_9GAST</name>
<sequence length="443" mass="48852">MGRKSFFSSKGSALSTQAPTSGTGWIGSAFLVVNDALGGGLLYFPLAYHLAGGILIAVMMQTIFQVFVVIAHLILGYCADIKGSNNYQDVLHSLCGARAQLACAVCITLYCFGTCITFLIVIGDQWEMFFLNVAKDFYCNTSPFYMGRSFIISVTSCIFILPLCFSKRIDFLKYASVVGVIGILYVVGLVTVMYFTPHTARVPIATHPKSWMDIFLVVPNICFAYQCHVGVIPVYSCMEKRNLYEFAKAVGLAMLLCEIIYTVTAILGYLQFGGNVTSDILLSFKPDTTVMIAVVLIAVKSYTSYPMLHFCGRAAFECIWTTIWSMSVEDTARHEKIRRIITTVVWFGLTLILAISIPNIGVVIQVLGSACAIFIFVFPGICLFKAMQNQLESGISQSQKVYWLRGLAVFFIVVGTFIFGLTLSQAIIKDLKGAKRDSSQYTC</sequence>
<dbReference type="PANTHER" id="PTHR22950">
    <property type="entry name" value="AMINO ACID TRANSPORTER"/>
    <property type="match status" value="1"/>
</dbReference>
<feature type="transmembrane region" description="Helical" evidence="6">
    <location>
        <begin position="290"/>
        <end position="316"/>
    </location>
</feature>
<evidence type="ECO:0000256" key="6">
    <source>
        <dbReference type="SAM" id="Phobius"/>
    </source>
</evidence>
<feature type="transmembrane region" description="Helical" evidence="6">
    <location>
        <begin position="21"/>
        <end position="44"/>
    </location>
</feature>
<accession>A0AAE0XZ24</accession>
<evidence type="ECO:0000256" key="2">
    <source>
        <dbReference type="ARBA" id="ARBA00022692"/>
    </source>
</evidence>
<keyword evidence="9" id="KW-1185">Reference proteome</keyword>
<dbReference type="Proteomes" id="UP001283361">
    <property type="component" value="Unassembled WGS sequence"/>
</dbReference>
<feature type="transmembrane region" description="Helical" evidence="6">
    <location>
        <begin position="249"/>
        <end position="270"/>
    </location>
</feature>
<evidence type="ECO:0000313" key="8">
    <source>
        <dbReference type="EMBL" id="KAK3724317.1"/>
    </source>
</evidence>
<feature type="domain" description="Amino acid transporter transmembrane" evidence="7">
    <location>
        <begin position="22"/>
        <end position="428"/>
    </location>
</feature>
<feature type="transmembrane region" description="Helical" evidence="6">
    <location>
        <begin position="337"/>
        <end position="357"/>
    </location>
</feature>
<evidence type="ECO:0000256" key="1">
    <source>
        <dbReference type="ARBA" id="ARBA00004141"/>
    </source>
</evidence>
<gene>
    <name evidence="8" type="ORF">RRG08_043313</name>
</gene>
<evidence type="ECO:0000313" key="9">
    <source>
        <dbReference type="Proteomes" id="UP001283361"/>
    </source>
</evidence>
<reference evidence="8" key="1">
    <citation type="journal article" date="2023" name="G3 (Bethesda)">
        <title>A reference genome for the long-term kleptoplast-retaining sea slug Elysia crispata morphotype clarki.</title>
        <authorList>
            <person name="Eastman K.E."/>
            <person name="Pendleton A.L."/>
            <person name="Shaikh M.A."/>
            <person name="Suttiyut T."/>
            <person name="Ogas R."/>
            <person name="Tomko P."/>
            <person name="Gavelis G."/>
            <person name="Widhalm J.R."/>
            <person name="Wisecaver J.H."/>
        </authorList>
    </citation>
    <scope>NUCLEOTIDE SEQUENCE</scope>
    <source>
        <strain evidence="8">ECLA1</strain>
    </source>
</reference>
<evidence type="ECO:0000256" key="5">
    <source>
        <dbReference type="SAM" id="MobiDB-lite"/>
    </source>
</evidence>
<comment type="caution">
    <text evidence="8">The sequence shown here is derived from an EMBL/GenBank/DDBJ whole genome shotgun (WGS) entry which is preliminary data.</text>
</comment>
<feature type="transmembrane region" description="Helical" evidence="6">
    <location>
        <begin position="407"/>
        <end position="428"/>
    </location>
</feature>
<dbReference type="EMBL" id="JAWDGP010007346">
    <property type="protein sequence ID" value="KAK3724317.1"/>
    <property type="molecule type" value="Genomic_DNA"/>
</dbReference>
<protein>
    <recommendedName>
        <fullName evidence="7">Amino acid transporter transmembrane domain-containing protein</fullName>
    </recommendedName>
</protein>
<feature type="transmembrane region" description="Helical" evidence="6">
    <location>
        <begin position="171"/>
        <end position="194"/>
    </location>
</feature>
<feature type="transmembrane region" description="Helical" evidence="6">
    <location>
        <begin position="50"/>
        <end position="78"/>
    </location>
</feature>
<evidence type="ECO:0000256" key="3">
    <source>
        <dbReference type="ARBA" id="ARBA00022989"/>
    </source>
</evidence>
<keyword evidence="3 6" id="KW-1133">Transmembrane helix</keyword>
<keyword evidence="4 6" id="KW-0472">Membrane</keyword>
<feature type="transmembrane region" description="Helical" evidence="6">
    <location>
        <begin position="143"/>
        <end position="164"/>
    </location>
</feature>
<dbReference type="GO" id="GO:0016020">
    <property type="term" value="C:membrane"/>
    <property type="evidence" value="ECO:0007669"/>
    <property type="project" value="UniProtKB-SubCell"/>
</dbReference>
<proteinExistence type="predicted"/>
<organism evidence="8 9">
    <name type="scientific">Elysia crispata</name>
    <name type="common">lettuce slug</name>
    <dbReference type="NCBI Taxonomy" id="231223"/>
    <lineage>
        <taxon>Eukaryota</taxon>
        <taxon>Metazoa</taxon>
        <taxon>Spiralia</taxon>
        <taxon>Lophotrochozoa</taxon>
        <taxon>Mollusca</taxon>
        <taxon>Gastropoda</taxon>
        <taxon>Heterobranchia</taxon>
        <taxon>Euthyneura</taxon>
        <taxon>Panpulmonata</taxon>
        <taxon>Sacoglossa</taxon>
        <taxon>Placobranchoidea</taxon>
        <taxon>Plakobranchidae</taxon>
        <taxon>Elysia</taxon>
    </lineage>
</organism>